<dbReference type="EMBL" id="SHLA01000001">
    <property type="protein sequence ID" value="RZU61390.1"/>
    <property type="molecule type" value="Genomic_DNA"/>
</dbReference>
<dbReference type="Proteomes" id="UP000292685">
    <property type="component" value="Unassembled WGS sequence"/>
</dbReference>
<dbReference type="OrthoDB" id="3732226at2"/>
<feature type="signal peptide" evidence="1">
    <location>
        <begin position="1"/>
        <end position="30"/>
    </location>
</feature>
<feature type="chain" id="PRO_5020479823" description="Ig-like domain-containing protein" evidence="1">
    <location>
        <begin position="31"/>
        <end position="144"/>
    </location>
</feature>
<reference evidence="2 3" key="1">
    <citation type="submission" date="2019-02" db="EMBL/GenBank/DDBJ databases">
        <title>Sequencing the genomes of 1000 actinobacteria strains.</title>
        <authorList>
            <person name="Klenk H.-P."/>
        </authorList>
    </citation>
    <scope>NUCLEOTIDE SEQUENCE [LARGE SCALE GENOMIC DNA]</scope>
    <source>
        <strain evidence="2 3">DSM 17364</strain>
    </source>
</reference>
<organism evidence="2 3">
    <name type="scientific">Zhihengliuella halotolerans</name>
    <dbReference type="NCBI Taxonomy" id="370736"/>
    <lineage>
        <taxon>Bacteria</taxon>
        <taxon>Bacillati</taxon>
        <taxon>Actinomycetota</taxon>
        <taxon>Actinomycetes</taxon>
        <taxon>Micrococcales</taxon>
        <taxon>Micrococcaceae</taxon>
        <taxon>Zhihengliuella</taxon>
    </lineage>
</organism>
<evidence type="ECO:0008006" key="4">
    <source>
        <dbReference type="Google" id="ProtNLM"/>
    </source>
</evidence>
<proteinExistence type="predicted"/>
<dbReference type="PROSITE" id="PS51257">
    <property type="entry name" value="PROKAR_LIPOPROTEIN"/>
    <property type="match status" value="1"/>
</dbReference>
<sequence>MATAESKPTTRTSVVFATFAACLLAGCANGAEGLPPAMWRIDDASPPRADSTSVDVLVTRLECSSGVTGEVNEPDVMETPDEIVVTFTVEDLELGAATCQGNPEVPASFSLNKPLGERRLLDGQCADGDAATTSFCDSNVRWEP</sequence>
<evidence type="ECO:0000256" key="1">
    <source>
        <dbReference type="SAM" id="SignalP"/>
    </source>
</evidence>
<evidence type="ECO:0000313" key="3">
    <source>
        <dbReference type="Proteomes" id="UP000292685"/>
    </source>
</evidence>
<keyword evidence="3" id="KW-1185">Reference proteome</keyword>
<accession>A0A4Q8AB63</accession>
<comment type="caution">
    <text evidence="2">The sequence shown here is derived from an EMBL/GenBank/DDBJ whole genome shotgun (WGS) entry which is preliminary data.</text>
</comment>
<gene>
    <name evidence="2" type="ORF">EV380_0959</name>
</gene>
<protein>
    <recommendedName>
        <fullName evidence="4">Ig-like domain-containing protein</fullName>
    </recommendedName>
</protein>
<keyword evidence="1" id="KW-0732">Signal</keyword>
<name>A0A4Q8AB63_9MICC</name>
<dbReference type="RefSeq" id="WP_130449701.1">
    <property type="nucleotide sequence ID" value="NZ_SHLA01000001.1"/>
</dbReference>
<dbReference type="AlphaFoldDB" id="A0A4Q8AB63"/>
<evidence type="ECO:0000313" key="2">
    <source>
        <dbReference type="EMBL" id="RZU61390.1"/>
    </source>
</evidence>